<reference evidence="2" key="2">
    <citation type="submission" date="2025-09" db="UniProtKB">
        <authorList>
            <consortium name="Ensembl"/>
        </authorList>
    </citation>
    <scope>IDENTIFICATION</scope>
</reference>
<feature type="compositionally biased region" description="Polar residues" evidence="1">
    <location>
        <begin position="144"/>
        <end position="154"/>
    </location>
</feature>
<proteinExistence type="predicted"/>
<evidence type="ECO:0000256" key="1">
    <source>
        <dbReference type="SAM" id="MobiDB-lite"/>
    </source>
</evidence>
<evidence type="ECO:0000313" key="3">
    <source>
        <dbReference type="Proteomes" id="UP000694391"/>
    </source>
</evidence>
<reference evidence="2" key="1">
    <citation type="submission" date="2025-08" db="UniProtKB">
        <authorList>
            <consortium name="Ensembl"/>
        </authorList>
    </citation>
    <scope>IDENTIFICATION</scope>
</reference>
<dbReference type="Pfam" id="PF07803">
    <property type="entry name" value="GSG-1"/>
    <property type="match status" value="1"/>
</dbReference>
<sequence>AAPAATAAAAAAGNGPPGGALYSWETGDDRFLFRNFHTGIWYSCEEELGGLGEKCRSFIDLAPASEKGKCGPRSGVQAQRPSETLPAQVASRSPVRVSPAAPLGDGSPETHNPAKLQVSRAVGKGRKAGGGPSCRSPKWDSPESHNASMSQSTPGLGGRWDRCVDVGVRLDQCWGRCIQLQDLSSGAGNRLSCVCHSLCMGPKSRDADPQRRSE</sequence>
<dbReference type="InterPro" id="IPR012478">
    <property type="entry name" value="GSG-1"/>
</dbReference>
<dbReference type="AlphaFoldDB" id="A0A8C0KFX4"/>
<evidence type="ECO:0000313" key="2">
    <source>
        <dbReference type="Ensembl" id="ENSCAFP00020014593.1"/>
    </source>
</evidence>
<protein>
    <submittedName>
        <fullName evidence="2">Uncharacterized protein</fullName>
    </submittedName>
</protein>
<accession>A0A8C0KFX4</accession>
<dbReference type="Ensembl" id="ENSCAFT00020016979.1">
    <property type="protein sequence ID" value="ENSCAFP00020014593.1"/>
    <property type="gene ID" value="ENSCAFG00020011803.1"/>
</dbReference>
<keyword evidence="3" id="KW-1185">Reference proteome</keyword>
<feature type="region of interest" description="Disordered" evidence="1">
    <location>
        <begin position="66"/>
        <end position="158"/>
    </location>
</feature>
<name>A0A8C0KFX4_CANLU</name>
<organism evidence="2 3">
    <name type="scientific">Canis lupus dingo</name>
    <name type="common">dingo</name>
    <dbReference type="NCBI Taxonomy" id="286419"/>
    <lineage>
        <taxon>Eukaryota</taxon>
        <taxon>Metazoa</taxon>
        <taxon>Chordata</taxon>
        <taxon>Craniata</taxon>
        <taxon>Vertebrata</taxon>
        <taxon>Euteleostomi</taxon>
        <taxon>Mammalia</taxon>
        <taxon>Eutheria</taxon>
        <taxon>Laurasiatheria</taxon>
        <taxon>Carnivora</taxon>
        <taxon>Caniformia</taxon>
        <taxon>Canidae</taxon>
        <taxon>Canis</taxon>
    </lineage>
</organism>
<dbReference type="Proteomes" id="UP000694391">
    <property type="component" value="Unplaced"/>
</dbReference>